<dbReference type="AlphaFoldDB" id="A0A6A2Y1S4"/>
<proteinExistence type="predicted"/>
<dbReference type="InterPro" id="IPR051339">
    <property type="entry name" value="DnaJ_subfamily_B"/>
</dbReference>
<dbReference type="GO" id="GO:0005829">
    <property type="term" value="C:cytosol"/>
    <property type="evidence" value="ECO:0007669"/>
    <property type="project" value="TreeGrafter"/>
</dbReference>
<dbReference type="EMBL" id="VEPZ02001421">
    <property type="protein sequence ID" value="KAE8674265.1"/>
    <property type="molecule type" value="Genomic_DNA"/>
</dbReference>
<reference evidence="3" key="1">
    <citation type="submission" date="2019-09" db="EMBL/GenBank/DDBJ databases">
        <title>Draft genome information of white flower Hibiscus syriacus.</title>
        <authorList>
            <person name="Kim Y.-M."/>
        </authorList>
    </citation>
    <scope>NUCLEOTIDE SEQUENCE [LARGE SCALE GENOMIC DNA]</scope>
    <source>
        <strain evidence="3">YM2019G1</strain>
    </source>
</reference>
<keyword evidence="1" id="KW-0143">Chaperone</keyword>
<dbReference type="GO" id="GO:0051082">
    <property type="term" value="F:unfolded protein binding"/>
    <property type="evidence" value="ECO:0007669"/>
    <property type="project" value="InterPro"/>
</dbReference>
<protein>
    <submittedName>
        <fullName evidence="3">Glycogen phosphorylase</fullName>
    </submittedName>
</protein>
<keyword evidence="4" id="KW-1185">Reference proteome</keyword>
<evidence type="ECO:0000256" key="2">
    <source>
        <dbReference type="SAM" id="MobiDB-lite"/>
    </source>
</evidence>
<accession>A0A6A2Y1S4</accession>
<evidence type="ECO:0000313" key="3">
    <source>
        <dbReference type="EMBL" id="KAE8674265.1"/>
    </source>
</evidence>
<dbReference type="SUPFAM" id="SSF49493">
    <property type="entry name" value="HSP40/DnaJ peptide-binding domain"/>
    <property type="match status" value="1"/>
</dbReference>
<dbReference type="PANTHER" id="PTHR24078:SF577">
    <property type="entry name" value="OS05G0562300 PROTEIN"/>
    <property type="match status" value="1"/>
</dbReference>
<organism evidence="3 4">
    <name type="scientific">Hibiscus syriacus</name>
    <name type="common">Rose of Sharon</name>
    <dbReference type="NCBI Taxonomy" id="106335"/>
    <lineage>
        <taxon>Eukaryota</taxon>
        <taxon>Viridiplantae</taxon>
        <taxon>Streptophyta</taxon>
        <taxon>Embryophyta</taxon>
        <taxon>Tracheophyta</taxon>
        <taxon>Spermatophyta</taxon>
        <taxon>Magnoliopsida</taxon>
        <taxon>eudicotyledons</taxon>
        <taxon>Gunneridae</taxon>
        <taxon>Pentapetalae</taxon>
        <taxon>rosids</taxon>
        <taxon>malvids</taxon>
        <taxon>Malvales</taxon>
        <taxon>Malvaceae</taxon>
        <taxon>Malvoideae</taxon>
        <taxon>Hibiscus</taxon>
    </lineage>
</organism>
<sequence length="150" mass="16177">MKNVLPPDASGPGGTFFQTGKGPGCSYGGGSGGGMRGGLRASGSMFDEGRKIGQGPRKAAPIEKTLPCSLEVLYEGSTKKMKISREIAEASGYELDNPHHQCDYEEVVPKEGMPIPRNPSRRGNLRIKFNIKFPKRLTTERKSGIKKLAP</sequence>
<feature type="region of interest" description="Disordered" evidence="2">
    <location>
        <begin position="40"/>
        <end position="60"/>
    </location>
</feature>
<dbReference type="PANTHER" id="PTHR24078">
    <property type="entry name" value="DNAJ HOMOLOG SUBFAMILY C MEMBER"/>
    <property type="match status" value="1"/>
</dbReference>
<name>A0A6A2Y1S4_HIBSY</name>
<dbReference type="GO" id="GO:0006457">
    <property type="term" value="P:protein folding"/>
    <property type="evidence" value="ECO:0007669"/>
    <property type="project" value="InterPro"/>
</dbReference>
<dbReference type="InterPro" id="IPR008971">
    <property type="entry name" value="HSP40/DnaJ_pept-bd"/>
</dbReference>
<dbReference type="Gene3D" id="2.60.260.20">
    <property type="entry name" value="Urease metallochaperone UreE, N-terminal domain"/>
    <property type="match status" value="1"/>
</dbReference>
<evidence type="ECO:0000256" key="1">
    <source>
        <dbReference type="ARBA" id="ARBA00023186"/>
    </source>
</evidence>
<dbReference type="GO" id="GO:0051087">
    <property type="term" value="F:protein-folding chaperone binding"/>
    <property type="evidence" value="ECO:0007669"/>
    <property type="project" value="TreeGrafter"/>
</dbReference>
<dbReference type="Proteomes" id="UP000436088">
    <property type="component" value="Unassembled WGS sequence"/>
</dbReference>
<evidence type="ECO:0000313" key="4">
    <source>
        <dbReference type="Proteomes" id="UP000436088"/>
    </source>
</evidence>
<comment type="caution">
    <text evidence="3">The sequence shown here is derived from an EMBL/GenBank/DDBJ whole genome shotgun (WGS) entry which is preliminary data.</text>
</comment>
<feature type="region of interest" description="Disordered" evidence="2">
    <location>
        <begin position="1"/>
        <end position="22"/>
    </location>
</feature>
<gene>
    <name evidence="3" type="ORF">F3Y22_tig00111769pilonHSYRG00706</name>
</gene>